<comment type="caution">
    <text evidence="3">The sequence shown here is derived from an EMBL/GenBank/DDBJ whole genome shotgun (WGS) entry which is preliminary data.</text>
</comment>
<protein>
    <submittedName>
        <fullName evidence="3">Uncharacterized protein</fullName>
    </submittedName>
</protein>
<dbReference type="EMBL" id="LVZK01000003">
    <property type="protein sequence ID" value="OAP85284.1"/>
    <property type="molecule type" value="Genomic_DNA"/>
</dbReference>
<keyword evidence="4" id="KW-1185">Reference proteome</keyword>
<gene>
    <name evidence="3" type="ORF">A4H34_09260</name>
</gene>
<accession>A0A179B2L8</accession>
<feature type="compositionally biased region" description="Basic and acidic residues" evidence="1">
    <location>
        <begin position="124"/>
        <end position="141"/>
    </location>
</feature>
<dbReference type="RefSeq" id="WP_064231901.1">
    <property type="nucleotide sequence ID" value="NZ_LVZK01000003.1"/>
</dbReference>
<reference evidence="3 4" key="1">
    <citation type="submission" date="2016-04" db="EMBL/GenBank/DDBJ databases">
        <title>Peptidophaga gingivicola gen. nov., sp. nov., isolated from human subgingival plaque.</title>
        <authorList>
            <person name="Beall C.J."/>
            <person name="Mokrzan E.M."/>
            <person name="Griffen A.L."/>
            <person name="Leys E.J."/>
        </authorList>
    </citation>
    <scope>NUCLEOTIDE SEQUENCE [LARGE SCALE GENOMIC DNA]</scope>
    <source>
        <strain evidence="3 4">BA112</strain>
    </source>
</reference>
<dbReference type="AlphaFoldDB" id="A0A179B2L8"/>
<feature type="region of interest" description="Disordered" evidence="1">
    <location>
        <begin position="117"/>
        <end position="141"/>
    </location>
</feature>
<proteinExistence type="predicted"/>
<sequence>MTKKTFVTLRILILAFTLFVLGWLFLSRPYIRASLSGISCEPVGWNFLERPYSSIGYFEADSDEIERFANENGFNEDHYDRVSQNLHEGCNLAREDRRLYMILLTVAAATAFITLPKPKQKQAASKEKEPASKEHGEDEEN</sequence>
<evidence type="ECO:0000313" key="3">
    <source>
        <dbReference type="EMBL" id="OAP85284.1"/>
    </source>
</evidence>
<feature type="transmembrane region" description="Helical" evidence="2">
    <location>
        <begin position="99"/>
        <end position="116"/>
    </location>
</feature>
<evidence type="ECO:0000256" key="2">
    <source>
        <dbReference type="SAM" id="Phobius"/>
    </source>
</evidence>
<keyword evidence="2" id="KW-0472">Membrane</keyword>
<organism evidence="3 4">
    <name type="scientific">Peptidiphaga gingivicola</name>
    <dbReference type="NCBI Taxonomy" id="2741497"/>
    <lineage>
        <taxon>Bacteria</taxon>
        <taxon>Bacillati</taxon>
        <taxon>Actinomycetota</taxon>
        <taxon>Actinomycetes</taxon>
        <taxon>Actinomycetales</taxon>
        <taxon>Actinomycetaceae</taxon>
        <taxon>Peptidiphaga</taxon>
    </lineage>
</organism>
<evidence type="ECO:0000313" key="4">
    <source>
        <dbReference type="Proteomes" id="UP000078368"/>
    </source>
</evidence>
<name>A0A179B2L8_9ACTO</name>
<feature type="transmembrane region" description="Helical" evidence="2">
    <location>
        <begin position="7"/>
        <end position="26"/>
    </location>
</feature>
<keyword evidence="2" id="KW-0812">Transmembrane</keyword>
<dbReference type="Proteomes" id="UP000078368">
    <property type="component" value="Unassembled WGS sequence"/>
</dbReference>
<keyword evidence="2" id="KW-1133">Transmembrane helix</keyword>
<evidence type="ECO:0000256" key="1">
    <source>
        <dbReference type="SAM" id="MobiDB-lite"/>
    </source>
</evidence>